<accession>A0ABW7YLF0</accession>
<reference evidence="1 2" key="1">
    <citation type="submission" date="2024-10" db="EMBL/GenBank/DDBJ databases">
        <title>The Natural Products Discovery Center: Release of the First 8490 Sequenced Strains for Exploring Actinobacteria Biosynthetic Diversity.</title>
        <authorList>
            <person name="Kalkreuter E."/>
            <person name="Kautsar S.A."/>
            <person name="Yang D."/>
            <person name="Bader C.D."/>
            <person name="Teijaro C.N."/>
            <person name="Fluegel L."/>
            <person name="Davis C.M."/>
            <person name="Simpson J.R."/>
            <person name="Lauterbach L."/>
            <person name="Steele A.D."/>
            <person name="Gui C."/>
            <person name="Meng S."/>
            <person name="Li G."/>
            <person name="Viehrig K."/>
            <person name="Ye F."/>
            <person name="Su P."/>
            <person name="Kiefer A.F."/>
            <person name="Nichols A."/>
            <person name="Cepeda A.J."/>
            <person name="Yan W."/>
            <person name="Fan B."/>
            <person name="Jiang Y."/>
            <person name="Adhikari A."/>
            <person name="Zheng C.-J."/>
            <person name="Schuster L."/>
            <person name="Cowan T.M."/>
            <person name="Smanski M.J."/>
            <person name="Chevrette M.G."/>
            <person name="De Carvalho L.P.S."/>
            <person name="Shen B."/>
        </authorList>
    </citation>
    <scope>NUCLEOTIDE SEQUENCE [LARGE SCALE GENOMIC DNA]</scope>
    <source>
        <strain evidence="1 2">NPDC050545</strain>
    </source>
</reference>
<dbReference type="EMBL" id="JBITGY010000001">
    <property type="protein sequence ID" value="MFI6496547.1"/>
    <property type="molecule type" value="Genomic_DNA"/>
</dbReference>
<evidence type="ECO:0000313" key="1">
    <source>
        <dbReference type="EMBL" id="MFI6496547.1"/>
    </source>
</evidence>
<name>A0ABW7YLF0_9ACTN</name>
<dbReference type="RefSeq" id="WP_397078730.1">
    <property type="nucleotide sequence ID" value="NZ_JBITGY010000001.1"/>
</dbReference>
<proteinExistence type="predicted"/>
<dbReference type="Proteomes" id="UP001612741">
    <property type="component" value="Unassembled WGS sequence"/>
</dbReference>
<evidence type="ECO:0000313" key="2">
    <source>
        <dbReference type="Proteomes" id="UP001612741"/>
    </source>
</evidence>
<comment type="caution">
    <text evidence="1">The sequence shown here is derived from an EMBL/GenBank/DDBJ whole genome shotgun (WGS) entry which is preliminary data.</text>
</comment>
<protein>
    <submittedName>
        <fullName evidence="1">Uncharacterized protein</fullName>
    </submittedName>
</protein>
<sequence>MERRIIAALAAVNVRAQRAQLPYRNANIYAELGNDAMLQVDAYPTDIRLSATRAGDVRRIRGVVVRKMKYSITDDGFDQFTCRKTNYAVRGEIPSRYKNMDAFLARLIPLLCCPTRHSRAAR</sequence>
<organism evidence="1 2">
    <name type="scientific">Nonomuraea typhae</name>
    <dbReference type="NCBI Taxonomy" id="2603600"/>
    <lineage>
        <taxon>Bacteria</taxon>
        <taxon>Bacillati</taxon>
        <taxon>Actinomycetota</taxon>
        <taxon>Actinomycetes</taxon>
        <taxon>Streptosporangiales</taxon>
        <taxon>Streptosporangiaceae</taxon>
        <taxon>Nonomuraea</taxon>
    </lineage>
</organism>
<keyword evidence="2" id="KW-1185">Reference proteome</keyword>
<gene>
    <name evidence="1" type="ORF">ACIBG2_04130</name>
</gene>